<name>A0ABQ5E2F0_9ASTR</name>
<reference evidence="2" key="1">
    <citation type="journal article" date="2022" name="Int. J. Mol. Sci.">
        <title>Draft Genome of Tanacetum Coccineum: Genomic Comparison of Closely Related Tanacetum-Family Plants.</title>
        <authorList>
            <person name="Yamashiro T."/>
            <person name="Shiraishi A."/>
            <person name="Nakayama K."/>
            <person name="Satake H."/>
        </authorList>
    </citation>
    <scope>NUCLEOTIDE SEQUENCE</scope>
</reference>
<reference evidence="2" key="2">
    <citation type="submission" date="2022-01" db="EMBL/GenBank/DDBJ databases">
        <authorList>
            <person name="Yamashiro T."/>
            <person name="Shiraishi A."/>
            <person name="Satake H."/>
            <person name="Nakayama K."/>
        </authorList>
    </citation>
    <scope>NUCLEOTIDE SEQUENCE</scope>
</reference>
<comment type="caution">
    <text evidence="2">The sequence shown here is derived from an EMBL/GenBank/DDBJ whole genome shotgun (WGS) entry which is preliminary data.</text>
</comment>
<dbReference type="EMBL" id="BQNB010015917">
    <property type="protein sequence ID" value="GJT45621.1"/>
    <property type="molecule type" value="Genomic_DNA"/>
</dbReference>
<evidence type="ECO:0000256" key="1">
    <source>
        <dbReference type="SAM" id="MobiDB-lite"/>
    </source>
</evidence>
<proteinExistence type="predicted"/>
<feature type="region of interest" description="Disordered" evidence="1">
    <location>
        <begin position="55"/>
        <end position="82"/>
    </location>
</feature>
<feature type="compositionally biased region" description="Basic and acidic residues" evidence="1">
    <location>
        <begin position="73"/>
        <end position="82"/>
    </location>
</feature>
<accession>A0ABQ5E2F0</accession>
<gene>
    <name evidence="2" type="ORF">Tco_0954336</name>
</gene>
<protein>
    <submittedName>
        <fullName evidence="2">Uncharacterized protein</fullName>
    </submittedName>
</protein>
<organism evidence="2 3">
    <name type="scientific">Tanacetum coccineum</name>
    <dbReference type="NCBI Taxonomy" id="301880"/>
    <lineage>
        <taxon>Eukaryota</taxon>
        <taxon>Viridiplantae</taxon>
        <taxon>Streptophyta</taxon>
        <taxon>Embryophyta</taxon>
        <taxon>Tracheophyta</taxon>
        <taxon>Spermatophyta</taxon>
        <taxon>Magnoliopsida</taxon>
        <taxon>eudicotyledons</taxon>
        <taxon>Gunneridae</taxon>
        <taxon>Pentapetalae</taxon>
        <taxon>asterids</taxon>
        <taxon>campanulids</taxon>
        <taxon>Asterales</taxon>
        <taxon>Asteraceae</taxon>
        <taxon>Asteroideae</taxon>
        <taxon>Anthemideae</taxon>
        <taxon>Anthemidinae</taxon>
        <taxon>Tanacetum</taxon>
    </lineage>
</organism>
<keyword evidence="3" id="KW-1185">Reference proteome</keyword>
<dbReference type="Proteomes" id="UP001151760">
    <property type="component" value="Unassembled WGS sequence"/>
</dbReference>
<sequence>MDDDLFTYEVNVANIPCDSKIDDVSEHEADDDMGFDPSDIAFTEWNYSEMRYDHEDGETTRDLKGKEKRKRDCSKENREGKV</sequence>
<evidence type="ECO:0000313" key="3">
    <source>
        <dbReference type="Proteomes" id="UP001151760"/>
    </source>
</evidence>
<feature type="compositionally biased region" description="Basic and acidic residues" evidence="1">
    <location>
        <begin position="55"/>
        <end position="65"/>
    </location>
</feature>
<evidence type="ECO:0000313" key="2">
    <source>
        <dbReference type="EMBL" id="GJT45621.1"/>
    </source>
</evidence>